<name>A0A9Q0C2S9_9POAL</name>
<evidence type="ECO:0000259" key="4">
    <source>
        <dbReference type="Pfam" id="PF01494"/>
    </source>
</evidence>
<keyword evidence="6" id="KW-1185">Reference proteome</keyword>
<dbReference type="PRINTS" id="PR00420">
    <property type="entry name" value="RNGMNOXGNASE"/>
</dbReference>
<proteinExistence type="inferred from homology"/>
<evidence type="ECO:0000256" key="3">
    <source>
        <dbReference type="ARBA" id="ARBA00024018"/>
    </source>
</evidence>
<dbReference type="GO" id="GO:0071949">
    <property type="term" value="F:FAD binding"/>
    <property type="evidence" value="ECO:0007669"/>
    <property type="project" value="InterPro"/>
</dbReference>
<keyword evidence="1" id="KW-0560">Oxidoreductase</keyword>
<evidence type="ECO:0000313" key="5">
    <source>
        <dbReference type="EMBL" id="KAJ1686211.1"/>
    </source>
</evidence>
<dbReference type="InterPro" id="IPR002938">
    <property type="entry name" value="FAD-bd"/>
</dbReference>
<dbReference type="PANTHER" id="PTHR45934">
    <property type="entry name" value="FAD/NAD(P)-BINDING OXIDOREDUCTASE FAMILY PROTEIN"/>
    <property type="match status" value="1"/>
</dbReference>
<dbReference type="Proteomes" id="UP001151287">
    <property type="component" value="Unassembled WGS sequence"/>
</dbReference>
<protein>
    <recommendedName>
        <fullName evidence="4">FAD-binding domain-containing protein</fullName>
    </recommendedName>
</protein>
<dbReference type="OrthoDB" id="1878542at2759"/>
<gene>
    <name evidence="5" type="ORF">LUZ63_017601</name>
</gene>
<comment type="similarity">
    <text evidence="3">Belongs to the 3-hydroxybenzoate 6-hydroxylase family.</text>
</comment>
<comment type="caution">
    <text evidence="5">The sequence shown here is derived from an EMBL/GenBank/DDBJ whole genome shotgun (WGS) entry which is preliminary data.</text>
</comment>
<sequence>MLPGDEAGAAEYEVVVVGAGIAGLACATALHQAGVQRLLLLDKYDGVRSDGAAVLLYPNGWHALEALGLAHKLKDIYPACYLEKQTNVETGETKEMLLTGTVDRPGIGVRVVHRKVLLKVLAEELPQASVRFTSKLLSIERKQASEKSRSGFIELKLDDGSVIRTKVLIGCDGVHSVVAQWLGLSQPADSQRSIVRGLAKFEKGHDFSNELQEYVFKDKRGAYVPANDKELYWYIAHDTDPKDLEITMHPRLILKQAMGRLAEGFPDNFKHVVSCSDLNTVAWTHMLYRTPWGLFLGWPQRNLITVAGDAFHPIASDLSLGSCMALEDAVILARYVSSYMKNQHGLKDAIEAYVKQRRWRVALLAAWSFLSVWAHHSWSGLGFLGWPVRFLWKKVYNWFVVPRIKETKNYDCRNLNSGG</sequence>
<organism evidence="5 6">
    <name type="scientific">Rhynchospora breviuscula</name>
    <dbReference type="NCBI Taxonomy" id="2022672"/>
    <lineage>
        <taxon>Eukaryota</taxon>
        <taxon>Viridiplantae</taxon>
        <taxon>Streptophyta</taxon>
        <taxon>Embryophyta</taxon>
        <taxon>Tracheophyta</taxon>
        <taxon>Spermatophyta</taxon>
        <taxon>Magnoliopsida</taxon>
        <taxon>Liliopsida</taxon>
        <taxon>Poales</taxon>
        <taxon>Cyperaceae</taxon>
        <taxon>Cyperoideae</taxon>
        <taxon>Rhynchosporeae</taxon>
        <taxon>Rhynchospora</taxon>
    </lineage>
</organism>
<evidence type="ECO:0000256" key="1">
    <source>
        <dbReference type="ARBA" id="ARBA00023002"/>
    </source>
</evidence>
<reference evidence="5" key="1">
    <citation type="journal article" date="2022" name="Cell">
        <title>Repeat-based holocentromeres influence genome architecture and karyotype evolution.</title>
        <authorList>
            <person name="Hofstatter P.G."/>
            <person name="Thangavel G."/>
            <person name="Lux T."/>
            <person name="Neumann P."/>
            <person name="Vondrak T."/>
            <person name="Novak P."/>
            <person name="Zhang M."/>
            <person name="Costa L."/>
            <person name="Castellani M."/>
            <person name="Scott A."/>
            <person name="Toegelov H."/>
            <person name="Fuchs J."/>
            <person name="Mata-Sucre Y."/>
            <person name="Dias Y."/>
            <person name="Vanzela A.L.L."/>
            <person name="Huettel B."/>
            <person name="Almeida C.C.S."/>
            <person name="Simkova H."/>
            <person name="Souza G."/>
            <person name="Pedrosa-Harand A."/>
            <person name="Macas J."/>
            <person name="Mayer K.F.X."/>
            <person name="Houben A."/>
            <person name="Marques A."/>
        </authorList>
    </citation>
    <scope>NUCLEOTIDE SEQUENCE</scope>
    <source>
        <strain evidence="5">RhyBre1mFocal</strain>
    </source>
</reference>
<evidence type="ECO:0000256" key="2">
    <source>
        <dbReference type="ARBA" id="ARBA00023033"/>
    </source>
</evidence>
<accession>A0A9Q0C2S9</accession>
<dbReference type="Pfam" id="PF01494">
    <property type="entry name" value="FAD_binding_3"/>
    <property type="match status" value="1"/>
</dbReference>
<keyword evidence="2" id="KW-0503">Monooxygenase</keyword>
<dbReference type="PANTHER" id="PTHR45934:SF1">
    <property type="entry name" value="OS04G0423100 PROTEIN"/>
    <property type="match status" value="1"/>
</dbReference>
<dbReference type="SUPFAM" id="SSF51905">
    <property type="entry name" value="FAD/NAD(P)-binding domain"/>
    <property type="match status" value="1"/>
</dbReference>
<dbReference type="GO" id="GO:0004497">
    <property type="term" value="F:monooxygenase activity"/>
    <property type="evidence" value="ECO:0007669"/>
    <property type="project" value="UniProtKB-KW"/>
</dbReference>
<dbReference type="EMBL" id="JAMQYH010000005">
    <property type="protein sequence ID" value="KAJ1686211.1"/>
    <property type="molecule type" value="Genomic_DNA"/>
</dbReference>
<feature type="domain" description="FAD-binding" evidence="4">
    <location>
        <begin position="11"/>
        <end position="364"/>
    </location>
</feature>
<dbReference type="InterPro" id="IPR036188">
    <property type="entry name" value="FAD/NAD-bd_sf"/>
</dbReference>
<evidence type="ECO:0000313" key="6">
    <source>
        <dbReference type="Proteomes" id="UP001151287"/>
    </source>
</evidence>
<dbReference type="InterPro" id="IPR044560">
    <property type="entry name" value="MOase"/>
</dbReference>
<dbReference type="Gene3D" id="3.50.50.60">
    <property type="entry name" value="FAD/NAD(P)-binding domain"/>
    <property type="match status" value="1"/>
</dbReference>
<dbReference type="AlphaFoldDB" id="A0A9Q0C2S9"/>